<evidence type="ECO:0000313" key="4">
    <source>
        <dbReference type="Proteomes" id="UP000589036"/>
    </source>
</evidence>
<gene>
    <name evidence="3" type="ORF">HDA32_006080</name>
</gene>
<keyword evidence="2" id="KW-1133">Transmembrane helix</keyword>
<dbReference type="EMBL" id="JACCCC010000001">
    <property type="protein sequence ID" value="NYE50960.1"/>
    <property type="molecule type" value="Genomic_DNA"/>
</dbReference>
<feature type="transmembrane region" description="Helical" evidence="2">
    <location>
        <begin position="16"/>
        <end position="35"/>
    </location>
</feature>
<feature type="region of interest" description="Disordered" evidence="1">
    <location>
        <begin position="42"/>
        <end position="64"/>
    </location>
</feature>
<evidence type="ECO:0000313" key="3">
    <source>
        <dbReference type="EMBL" id="NYE50960.1"/>
    </source>
</evidence>
<comment type="caution">
    <text evidence="3">The sequence shown here is derived from an EMBL/GenBank/DDBJ whole genome shotgun (WGS) entry which is preliminary data.</text>
</comment>
<accession>A0A852UAG2</accession>
<proteinExistence type="predicted"/>
<dbReference type="Proteomes" id="UP000589036">
    <property type="component" value="Unassembled WGS sequence"/>
</dbReference>
<evidence type="ECO:0000256" key="2">
    <source>
        <dbReference type="SAM" id="Phobius"/>
    </source>
</evidence>
<protein>
    <submittedName>
        <fullName evidence="3">Uncharacterized protein</fullName>
    </submittedName>
</protein>
<feature type="compositionally biased region" description="Polar residues" evidence="1">
    <location>
        <begin position="51"/>
        <end position="64"/>
    </location>
</feature>
<reference evidence="3 4" key="1">
    <citation type="submission" date="2020-07" db="EMBL/GenBank/DDBJ databases">
        <title>Sequencing the genomes of 1000 actinobacteria strains.</title>
        <authorList>
            <person name="Klenk H.-P."/>
        </authorList>
    </citation>
    <scope>NUCLEOTIDE SEQUENCE [LARGE SCALE GENOMIC DNA]</scope>
    <source>
        <strain evidence="3 4">CXB654</strain>
    </source>
</reference>
<keyword evidence="4" id="KW-1185">Reference proteome</keyword>
<sequence length="64" mass="7210">MSQDAKRFWAKTENRVGMGCLGAIAIVFIALAWMLERPSRIRRPLRRHGPSSKTPNTGRTSRTA</sequence>
<organism evidence="3 4">
    <name type="scientific">Spinactinospora alkalitolerans</name>
    <dbReference type="NCBI Taxonomy" id="687207"/>
    <lineage>
        <taxon>Bacteria</taxon>
        <taxon>Bacillati</taxon>
        <taxon>Actinomycetota</taxon>
        <taxon>Actinomycetes</taxon>
        <taxon>Streptosporangiales</taxon>
        <taxon>Nocardiopsidaceae</taxon>
        <taxon>Spinactinospora</taxon>
    </lineage>
</organism>
<keyword evidence="2" id="KW-0472">Membrane</keyword>
<keyword evidence="2" id="KW-0812">Transmembrane</keyword>
<name>A0A852UAG2_9ACTN</name>
<evidence type="ECO:0000256" key="1">
    <source>
        <dbReference type="SAM" id="MobiDB-lite"/>
    </source>
</evidence>
<dbReference type="AlphaFoldDB" id="A0A852UAG2"/>